<dbReference type="Proteomes" id="UP000683925">
    <property type="component" value="Unassembled WGS sequence"/>
</dbReference>
<reference evidence="1" key="1">
    <citation type="submission" date="2021-01" db="EMBL/GenBank/DDBJ databases">
        <authorList>
            <consortium name="Genoscope - CEA"/>
            <person name="William W."/>
        </authorList>
    </citation>
    <scope>NUCLEOTIDE SEQUENCE</scope>
</reference>
<dbReference type="EMBL" id="CAJJDP010000077">
    <property type="protein sequence ID" value="CAD8182136.1"/>
    <property type="molecule type" value="Genomic_DNA"/>
</dbReference>
<dbReference type="AlphaFoldDB" id="A0A8S1W8D5"/>
<gene>
    <name evidence="1" type="ORF">POCTA_138.1.T0780136</name>
</gene>
<comment type="caution">
    <text evidence="1">The sequence shown here is derived from an EMBL/GenBank/DDBJ whole genome shotgun (WGS) entry which is preliminary data.</text>
</comment>
<accession>A0A8S1W8D5</accession>
<sequence>MQNPQLVCPLHQGNFIKYVSFELNVDPQEMLLCKKCASEKFQGGVLEDLRQLDDDQRKSGKMVFSSNLCLNTRKRKYKILNGSKSRPYLSIQIGENSNLSELRQVVQSITQNKSKDAEALKKEINLWQKESQIFFLNMCNDINVLNRQHQQEIKKIDYSSLDDQMIDEINYQHSSVFLIEPNWEDNYFFIVEKSIVNMITLENDRIKSEKIIEDKNAIITCVTEDKGQQKFFVGCYDGSFQVWEQNFDGKYRSFYQQKDHDSSIQSIILCNNNNLLITQSKNHIHFWYYDRKCLRKNNIFPNENDQSIAHLSINLNYSLLGAAINGQTISIFKLDQWQQQIQPFNKIIDEEIIIDTCFMKNDDFAVFLDNSREFHIYKINFVNQMELKLSQRLKIEYLYTTYLLKVRPKFYKEVGVLQIQHDKQLIFVKQDQNNNYQKIETKLSQNDKLNMIIENIQKKIQMIRFYNFGQNTLYLSKQKLLKVAKPKYPQ</sequence>
<name>A0A8S1W8D5_PAROT</name>
<evidence type="ECO:0000313" key="1">
    <source>
        <dbReference type="EMBL" id="CAD8182136.1"/>
    </source>
</evidence>
<proteinExistence type="predicted"/>
<dbReference type="OrthoDB" id="10426854at2759"/>
<evidence type="ECO:0000313" key="2">
    <source>
        <dbReference type="Proteomes" id="UP000683925"/>
    </source>
</evidence>
<protein>
    <recommendedName>
        <fullName evidence="3">WD40-repeat-containing domain</fullName>
    </recommendedName>
</protein>
<organism evidence="1 2">
    <name type="scientific">Paramecium octaurelia</name>
    <dbReference type="NCBI Taxonomy" id="43137"/>
    <lineage>
        <taxon>Eukaryota</taxon>
        <taxon>Sar</taxon>
        <taxon>Alveolata</taxon>
        <taxon>Ciliophora</taxon>
        <taxon>Intramacronucleata</taxon>
        <taxon>Oligohymenophorea</taxon>
        <taxon>Peniculida</taxon>
        <taxon>Parameciidae</taxon>
        <taxon>Paramecium</taxon>
    </lineage>
</organism>
<dbReference type="OMA" id="IEPNWED"/>
<evidence type="ECO:0008006" key="3">
    <source>
        <dbReference type="Google" id="ProtNLM"/>
    </source>
</evidence>
<keyword evidence="2" id="KW-1185">Reference proteome</keyword>